<dbReference type="GO" id="GO:0032259">
    <property type="term" value="P:methylation"/>
    <property type="evidence" value="ECO:0007669"/>
    <property type="project" value="UniProtKB-KW"/>
</dbReference>
<gene>
    <name evidence="5" type="ORF">CPB84DRAFT_1813135</name>
</gene>
<keyword evidence="2" id="KW-0808">Transferase</keyword>
<dbReference type="Gene3D" id="3.90.1580.10">
    <property type="entry name" value="paralog of FGE (formylglycine-generating enzyme)"/>
    <property type="match status" value="1"/>
</dbReference>
<dbReference type="EMBL" id="JADNYJ010000010">
    <property type="protein sequence ID" value="KAF8908854.1"/>
    <property type="molecule type" value="Genomic_DNA"/>
</dbReference>
<dbReference type="InterPro" id="IPR051128">
    <property type="entry name" value="EgtD_Methyltrsf_superfamily"/>
</dbReference>
<comment type="caution">
    <text evidence="5">The sequence shown here is derived from an EMBL/GenBank/DDBJ whole genome shotgun (WGS) entry which is preliminary data.</text>
</comment>
<evidence type="ECO:0000256" key="2">
    <source>
        <dbReference type="ARBA" id="ARBA00022679"/>
    </source>
</evidence>
<protein>
    <submittedName>
        <fullName evidence="5">DUF323 domain-containing protein</fullName>
    </submittedName>
</protein>
<organism evidence="5 6">
    <name type="scientific">Gymnopilus junonius</name>
    <name type="common">Spectacular rustgill mushroom</name>
    <name type="synonym">Gymnopilus spectabilis subsp. junonius</name>
    <dbReference type="NCBI Taxonomy" id="109634"/>
    <lineage>
        <taxon>Eukaryota</taxon>
        <taxon>Fungi</taxon>
        <taxon>Dikarya</taxon>
        <taxon>Basidiomycota</taxon>
        <taxon>Agaricomycotina</taxon>
        <taxon>Agaricomycetes</taxon>
        <taxon>Agaricomycetidae</taxon>
        <taxon>Agaricales</taxon>
        <taxon>Agaricineae</taxon>
        <taxon>Hymenogastraceae</taxon>
        <taxon>Gymnopilus</taxon>
    </lineage>
</organism>
<dbReference type="InterPro" id="IPR029063">
    <property type="entry name" value="SAM-dependent_MTases_sf"/>
</dbReference>
<dbReference type="InterPro" id="IPR016187">
    <property type="entry name" value="CTDL_fold"/>
</dbReference>
<evidence type="ECO:0000313" key="6">
    <source>
        <dbReference type="Proteomes" id="UP000724874"/>
    </source>
</evidence>
<dbReference type="PANTHER" id="PTHR43397:SF1">
    <property type="entry name" value="ERGOTHIONEINE BIOSYNTHESIS PROTEIN 1"/>
    <property type="match status" value="1"/>
</dbReference>
<keyword evidence="1" id="KW-0489">Methyltransferase</keyword>
<dbReference type="SUPFAM" id="SSF56436">
    <property type="entry name" value="C-type lectin-like"/>
    <property type="match status" value="1"/>
</dbReference>
<dbReference type="OrthoDB" id="659at2759"/>
<reference evidence="5" key="1">
    <citation type="submission" date="2020-11" db="EMBL/GenBank/DDBJ databases">
        <authorList>
            <consortium name="DOE Joint Genome Institute"/>
            <person name="Ahrendt S."/>
            <person name="Riley R."/>
            <person name="Andreopoulos W."/>
            <person name="LaButti K."/>
            <person name="Pangilinan J."/>
            <person name="Ruiz-duenas F.J."/>
            <person name="Barrasa J.M."/>
            <person name="Sanchez-Garcia M."/>
            <person name="Camarero S."/>
            <person name="Miyauchi S."/>
            <person name="Serrano A."/>
            <person name="Linde D."/>
            <person name="Babiker R."/>
            <person name="Drula E."/>
            <person name="Ayuso-Fernandez I."/>
            <person name="Pacheco R."/>
            <person name="Padilla G."/>
            <person name="Ferreira P."/>
            <person name="Barriuso J."/>
            <person name="Kellner H."/>
            <person name="Castanera R."/>
            <person name="Alfaro M."/>
            <person name="Ramirez L."/>
            <person name="Pisabarro A.G."/>
            <person name="Kuo A."/>
            <person name="Tritt A."/>
            <person name="Lipzen A."/>
            <person name="He G."/>
            <person name="Yan M."/>
            <person name="Ng V."/>
            <person name="Cullen D."/>
            <person name="Martin F."/>
            <person name="Rosso M.-N."/>
            <person name="Henrissat B."/>
            <person name="Hibbett D."/>
            <person name="Martinez A.T."/>
            <person name="Grigoriev I.V."/>
        </authorList>
    </citation>
    <scope>NUCLEOTIDE SEQUENCE</scope>
    <source>
        <strain evidence="5">AH 44721</strain>
    </source>
</reference>
<keyword evidence="6" id="KW-1185">Reference proteome</keyword>
<evidence type="ECO:0000256" key="1">
    <source>
        <dbReference type="ARBA" id="ARBA00022603"/>
    </source>
</evidence>
<dbReference type="PANTHER" id="PTHR43397">
    <property type="entry name" value="ERGOTHIONEINE BIOSYNTHESIS PROTEIN 1"/>
    <property type="match status" value="1"/>
</dbReference>
<evidence type="ECO:0000259" key="4">
    <source>
        <dbReference type="Pfam" id="PF10017"/>
    </source>
</evidence>
<accession>A0A9P5NYG3</accession>
<sequence length="833" mass="93770">MPAQIIDVHTRSSDGIAVTDIPKQIADGLLRPFGQKQLPTVLLYDERGLRLYDDITTRVPEYYLFGAEEEILKSKADEIVQAMHRGASPSADEVILELGAGALRKTSHILLGISKFVKKEIPSASVTYYALDLEKSELERTLSQISISEIGQSLDGTVNTKGMWGTYYDGLKFIQDGGLVNQKVAANLSAVDSIRTISRQTSSDTSDSDSDLPVTPRDTIPPLHIMFLGSTLGNFDRQGASSFLRSLPLRAGSGDTLLIGLDHDNDKAVIEEAYNDSRGYTKRFIFNGLRAADGPSEMRICRHEAFFQSKCGQTIVEPGSGKLVKFTEGELLKIEQSYKFSETDSFMLFTDSNLRPIQRWMDEESRYSLWLLERPLFSFPLLRSPTSPLNKNLGEYSLSPFGVPSRVEWNDMWVCWDFITRQMIPPSMLFQKPIDLRHICLFYLGHIPTFLDIHLSKLFQEPHTEPEAFKRGIDPNVDDPTECHPHSEVPVKDEDWPALPAIMDFQTAVRARLMRLYDDIDSGKLVLSRKIGRVLFMTFEHEAMHAETLLYMLLQRAGTGTIPPPGFVAPPWASLAAGWAKVPPPSTKTVTMGPATVTLGHRDLEEGDSSDDILTHEFGWDNEHPKREVHVQEFKIEWRPVTNGEFYEYYMGAGKGRVDFPASWMEDDDGIKVRTLYGPIPIDTAYHWPIITSYNNLSTYATVKGGRLPSEPELRLFYDKFEAGYEGGANVGFRNWHPVPATTGGERNNGKGTNGGIWEWTSTEFDKFDGFVTSKLYPGYSTDFFDGKHHVVLGGSSVTPPRISERRSFRNWYQKNYPYAWAGGRIVYDTPGK</sequence>
<dbReference type="InterPro" id="IPR005532">
    <property type="entry name" value="SUMF_dom"/>
</dbReference>
<dbReference type="Pfam" id="PF03781">
    <property type="entry name" value="FGE-sulfatase"/>
    <property type="match status" value="1"/>
</dbReference>
<dbReference type="GO" id="GO:0008168">
    <property type="term" value="F:methyltransferase activity"/>
    <property type="evidence" value="ECO:0007669"/>
    <property type="project" value="UniProtKB-KW"/>
</dbReference>
<evidence type="ECO:0000313" key="5">
    <source>
        <dbReference type="EMBL" id="KAF8908854.1"/>
    </source>
</evidence>
<evidence type="ECO:0000259" key="3">
    <source>
        <dbReference type="Pfam" id="PF03781"/>
    </source>
</evidence>
<proteinExistence type="predicted"/>
<dbReference type="AlphaFoldDB" id="A0A9P5NYG3"/>
<dbReference type="InterPro" id="IPR042095">
    <property type="entry name" value="SUMF_sf"/>
</dbReference>
<feature type="domain" description="Histidine-specific methyltransferase SAM-dependent" evidence="4">
    <location>
        <begin position="23"/>
        <end position="373"/>
    </location>
</feature>
<feature type="domain" description="Sulfatase-modifying factor enzyme-like" evidence="3">
    <location>
        <begin position="608"/>
        <end position="827"/>
    </location>
</feature>
<dbReference type="Gene3D" id="3.40.50.150">
    <property type="entry name" value="Vaccinia Virus protein VP39"/>
    <property type="match status" value="1"/>
</dbReference>
<dbReference type="InterPro" id="IPR019257">
    <property type="entry name" value="MeTrfase_dom"/>
</dbReference>
<dbReference type="Proteomes" id="UP000724874">
    <property type="component" value="Unassembled WGS sequence"/>
</dbReference>
<dbReference type="Pfam" id="PF10017">
    <property type="entry name" value="Methyltransf_33"/>
    <property type="match status" value="1"/>
</dbReference>
<name>A0A9P5NYG3_GYMJU</name>